<sequence length="567" mass="64688">MLNLYVVQQRSFAAMWSASTQKLFEDNGKVSVQKHRQLIQSRVHELESETLALKTLHNTLSTTNSLPPEILSTIFRLVQISVRRQGESLSWIRLTHVCRHWRAVSLGCASLWSQIAFENPFFTDVMLVRSSNAPLNVHFDVPSPSKKPLAYHALRDVLQSQVHRLRSVTIQSSGAAHRLHFPKLLSKWTKAPILEELRLHATERDPLRLPFLRKGAPSLKHLELSGFRIPDWMVLPLGPNLETLEITFSSEVLAGEPLFQRPTAQSLFSTLQRAPSLRKLRLFSTLPRIPTAGDSHTTPIVFKNLRELHLGDTPIKILNFFQAVHAPQLRNLHITFDDQVRDTVPLLPEFLDTLASTRNFPVNRRIIELKIEHAGEVNVHNFTFEFAGASPYDADDAFMLQLSHIRNRHEAVEELIPIFTRRWDISDLHRLVVDTDNQISLSRWDAHFRDLQKLQHIEIVGDSMWGFAFSLGDGMEHHEAAAGGGLLVPFPALLTLVVEEAEISEDILYELIYGLQIWTELDTPLLKISFGQCESITKETYRTMVDSLPGIEFTWDRFTLGDPYTDS</sequence>
<proteinExistence type="predicted"/>
<dbReference type="InterPro" id="IPR036047">
    <property type="entry name" value="F-box-like_dom_sf"/>
</dbReference>
<reference evidence="2 3" key="1">
    <citation type="submission" date="2020-07" db="EMBL/GenBank/DDBJ databases">
        <title>Comparative genomics of pyrophilous fungi reveals a link between fire events and developmental genes.</title>
        <authorList>
            <consortium name="DOE Joint Genome Institute"/>
            <person name="Steindorff A.S."/>
            <person name="Carver A."/>
            <person name="Calhoun S."/>
            <person name="Stillman K."/>
            <person name="Liu H."/>
            <person name="Lipzen A."/>
            <person name="Pangilinan J."/>
            <person name="Labutti K."/>
            <person name="Bruns T.D."/>
            <person name="Grigoriev I.V."/>
        </authorList>
    </citation>
    <scope>NUCLEOTIDE SEQUENCE [LARGE SCALE GENOMIC DNA]</scope>
    <source>
        <strain evidence="2 3">CBS 144469</strain>
    </source>
</reference>
<dbReference type="InterPro" id="IPR001810">
    <property type="entry name" value="F-box_dom"/>
</dbReference>
<dbReference type="Gene3D" id="1.20.1280.50">
    <property type="match status" value="1"/>
</dbReference>
<gene>
    <name evidence="2" type="ORF">DFP72DRAFT_892402</name>
</gene>
<dbReference type="InterPro" id="IPR032675">
    <property type="entry name" value="LRR_dom_sf"/>
</dbReference>
<name>A0A8H6I2Q0_9AGAR</name>
<protein>
    <recommendedName>
        <fullName evidence="1">F-box domain-containing protein</fullName>
    </recommendedName>
</protein>
<comment type="caution">
    <text evidence="2">The sequence shown here is derived from an EMBL/GenBank/DDBJ whole genome shotgun (WGS) entry which is preliminary data.</text>
</comment>
<accession>A0A8H6I2Q0</accession>
<evidence type="ECO:0000259" key="1">
    <source>
        <dbReference type="Pfam" id="PF12937"/>
    </source>
</evidence>
<dbReference type="OrthoDB" id="3172239at2759"/>
<dbReference type="EMBL" id="JACGCI010000024">
    <property type="protein sequence ID" value="KAF6756817.1"/>
    <property type="molecule type" value="Genomic_DNA"/>
</dbReference>
<dbReference type="AlphaFoldDB" id="A0A8H6I2Q0"/>
<dbReference type="Gene3D" id="3.80.10.10">
    <property type="entry name" value="Ribonuclease Inhibitor"/>
    <property type="match status" value="1"/>
</dbReference>
<evidence type="ECO:0000313" key="2">
    <source>
        <dbReference type="EMBL" id="KAF6756817.1"/>
    </source>
</evidence>
<dbReference type="Proteomes" id="UP000521943">
    <property type="component" value="Unassembled WGS sequence"/>
</dbReference>
<keyword evidence="3" id="KW-1185">Reference proteome</keyword>
<feature type="domain" description="F-box" evidence="1">
    <location>
        <begin position="64"/>
        <end position="117"/>
    </location>
</feature>
<dbReference type="Pfam" id="PF12937">
    <property type="entry name" value="F-box-like"/>
    <property type="match status" value="1"/>
</dbReference>
<dbReference type="SUPFAM" id="SSF52047">
    <property type="entry name" value="RNI-like"/>
    <property type="match status" value="1"/>
</dbReference>
<evidence type="ECO:0000313" key="3">
    <source>
        <dbReference type="Proteomes" id="UP000521943"/>
    </source>
</evidence>
<dbReference type="SUPFAM" id="SSF81383">
    <property type="entry name" value="F-box domain"/>
    <property type="match status" value="1"/>
</dbReference>
<organism evidence="2 3">
    <name type="scientific">Ephemerocybe angulata</name>
    <dbReference type="NCBI Taxonomy" id="980116"/>
    <lineage>
        <taxon>Eukaryota</taxon>
        <taxon>Fungi</taxon>
        <taxon>Dikarya</taxon>
        <taxon>Basidiomycota</taxon>
        <taxon>Agaricomycotina</taxon>
        <taxon>Agaricomycetes</taxon>
        <taxon>Agaricomycetidae</taxon>
        <taxon>Agaricales</taxon>
        <taxon>Agaricineae</taxon>
        <taxon>Psathyrellaceae</taxon>
        <taxon>Ephemerocybe</taxon>
    </lineage>
</organism>